<evidence type="ECO:0000256" key="16">
    <source>
        <dbReference type="RuleBase" id="RU000618"/>
    </source>
</evidence>
<dbReference type="PROSITE" id="PS01055">
    <property type="entry name" value="DNA_LIGASE_N1"/>
    <property type="match status" value="1"/>
</dbReference>
<keyword evidence="6 15" id="KW-0479">Metal-binding</keyword>
<feature type="binding site" evidence="15">
    <location>
        <position position="174"/>
    </location>
    <ligand>
        <name>NAD(+)</name>
        <dbReference type="ChEBI" id="CHEBI:57540"/>
    </ligand>
</feature>
<dbReference type="InterPro" id="IPR036420">
    <property type="entry name" value="BRCT_dom_sf"/>
</dbReference>
<evidence type="ECO:0000256" key="5">
    <source>
        <dbReference type="ARBA" id="ARBA00022705"/>
    </source>
</evidence>
<dbReference type="InterPro" id="IPR013839">
    <property type="entry name" value="DNAligase_adenylation"/>
</dbReference>
<accession>A0A8A0RKH8</accession>
<evidence type="ECO:0000313" key="18">
    <source>
        <dbReference type="EMBL" id="QSQ07746.1"/>
    </source>
</evidence>
<dbReference type="SMART" id="SM00292">
    <property type="entry name" value="BRCT"/>
    <property type="match status" value="1"/>
</dbReference>
<evidence type="ECO:0000256" key="9">
    <source>
        <dbReference type="ARBA" id="ARBA00022842"/>
    </source>
</evidence>
<feature type="binding site" evidence="15">
    <location>
        <position position="408"/>
    </location>
    <ligand>
        <name>Zn(2+)</name>
        <dbReference type="ChEBI" id="CHEBI:29105"/>
    </ligand>
</feature>
<feature type="domain" description="BRCT" evidence="17">
    <location>
        <begin position="591"/>
        <end position="671"/>
    </location>
</feature>
<dbReference type="Gene3D" id="1.10.287.610">
    <property type="entry name" value="Helix hairpin bin"/>
    <property type="match status" value="1"/>
</dbReference>
<dbReference type="InterPro" id="IPR004149">
    <property type="entry name" value="Znf_DNAligase_C4"/>
</dbReference>
<keyword evidence="8 15" id="KW-0862">Zinc</keyword>
<dbReference type="Gene3D" id="3.30.470.30">
    <property type="entry name" value="DNA ligase/mRNA capping enzyme"/>
    <property type="match status" value="1"/>
</dbReference>
<dbReference type="InterPro" id="IPR001357">
    <property type="entry name" value="BRCT_dom"/>
</dbReference>
<proteinExistence type="inferred from homology"/>
<dbReference type="Pfam" id="PF03119">
    <property type="entry name" value="DNA_ligase_ZBD"/>
    <property type="match status" value="1"/>
</dbReference>
<dbReference type="NCBIfam" id="TIGR00575">
    <property type="entry name" value="dnlj"/>
    <property type="match status" value="1"/>
</dbReference>
<comment type="caution">
    <text evidence="15">Lacks conserved residue(s) required for the propagation of feature annotation.</text>
</comment>
<evidence type="ECO:0000256" key="13">
    <source>
        <dbReference type="ARBA" id="ARBA00034005"/>
    </source>
</evidence>
<dbReference type="SUPFAM" id="SSF50249">
    <property type="entry name" value="Nucleic acid-binding proteins"/>
    <property type="match status" value="1"/>
</dbReference>
<evidence type="ECO:0000256" key="15">
    <source>
        <dbReference type="HAMAP-Rule" id="MF_01588"/>
    </source>
</evidence>
<feature type="binding site" evidence="15">
    <location>
        <position position="314"/>
    </location>
    <ligand>
        <name>NAD(+)</name>
        <dbReference type="ChEBI" id="CHEBI:57540"/>
    </ligand>
</feature>
<dbReference type="Pfam" id="PF01653">
    <property type="entry name" value="DNA_ligase_aden"/>
    <property type="match status" value="1"/>
</dbReference>
<evidence type="ECO:0000256" key="1">
    <source>
        <dbReference type="ARBA" id="ARBA00004067"/>
    </source>
</evidence>
<feature type="binding site" evidence="15">
    <location>
        <begin position="83"/>
        <end position="84"/>
    </location>
    <ligand>
        <name>NAD(+)</name>
        <dbReference type="ChEBI" id="CHEBI:57540"/>
    </ligand>
</feature>
<dbReference type="Gene3D" id="2.40.50.140">
    <property type="entry name" value="Nucleic acid-binding proteins"/>
    <property type="match status" value="1"/>
</dbReference>
<dbReference type="AlphaFoldDB" id="A0A8A0RKH8"/>
<feature type="binding site" evidence="15">
    <location>
        <begin position="34"/>
        <end position="38"/>
    </location>
    <ligand>
        <name>NAD(+)</name>
        <dbReference type="ChEBI" id="CHEBI:57540"/>
    </ligand>
</feature>
<dbReference type="Gene3D" id="3.40.50.10190">
    <property type="entry name" value="BRCT domain"/>
    <property type="match status" value="1"/>
</dbReference>
<feature type="binding site" evidence="15">
    <location>
        <position position="411"/>
    </location>
    <ligand>
        <name>Zn(2+)</name>
        <dbReference type="ChEBI" id="CHEBI:29105"/>
    </ligand>
</feature>
<dbReference type="HAMAP" id="MF_01588">
    <property type="entry name" value="DNA_ligase_A"/>
    <property type="match status" value="1"/>
</dbReference>
<comment type="cofactor">
    <cofactor evidence="15">
        <name>Mg(2+)</name>
        <dbReference type="ChEBI" id="CHEBI:18420"/>
    </cofactor>
    <cofactor evidence="15">
        <name>Mn(2+)</name>
        <dbReference type="ChEBI" id="CHEBI:29035"/>
    </cofactor>
</comment>
<keyword evidence="19" id="KW-1185">Reference proteome</keyword>
<dbReference type="FunFam" id="1.10.150.20:FF:000007">
    <property type="entry name" value="DNA ligase"/>
    <property type="match status" value="1"/>
</dbReference>
<dbReference type="CDD" id="cd00114">
    <property type="entry name" value="LIGANc"/>
    <property type="match status" value="1"/>
</dbReference>
<keyword evidence="9 15" id="KW-0460">Magnesium</keyword>
<dbReference type="SUPFAM" id="SSF56091">
    <property type="entry name" value="DNA ligase/mRNA capping enzyme, catalytic domain"/>
    <property type="match status" value="1"/>
</dbReference>
<keyword evidence="5 15" id="KW-0235">DNA replication</keyword>
<dbReference type="KEGG" id="kme:H0A61_00062"/>
<dbReference type="GO" id="GO:0046872">
    <property type="term" value="F:metal ion binding"/>
    <property type="evidence" value="ECO:0007669"/>
    <property type="project" value="UniProtKB-KW"/>
</dbReference>
<comment type="function">
    <text evidence="1 15">DNA ligase that catalyzes the formation of phosphodiester linkages between 5'-phosphoryl and 3'-hydroxyl groups in double-stranded DNA using NAD as a coenzyme and as the energy source for the reaction. It is essential for DNA replication and repair of damaged DNA.</text>
</comment>
<dbReference type="InterPro" id="IPR013840">
    <property type="entry name" value="DNAligase_N"/>
</dbReference>
<organism evidence="18 19">
    <name type="scientific">Koleobacter methoxysyntrophicus</name>
    <dbReference type="NCBI Taxonomy" id="2751313"/>
    <lineage>
        <taxon>Bacteria</taxon>
        <taxon>Bacillati</taxon>
        <taxon>Bacillota</taxon>
        <taxon>Clostridia</taxon>
        <taxon>Koleobacterales</taxon>
        <taxon>Koleobacteraceae</taxon>
        <taxon>Koleobacter</taxon>
    </lineage>
</organism>
<dbReference type="InterPro" id="IPR004150">
    <property type="entry name" value="NAD_DNA_ligase_OB"/>
</dbReference>
<dbReference type="GO" id="GO:0005829">
    <property type="term" value="C:cytosol"/>
    <property type="evidence" value="ECO:0007669"/>
    <property type="project" value="TreeGrafter"/>
</dbReference>
<evidence type="ECO:0000256" key="11">
    <source>
        <dbReference type="ARBA" id="ARBA00023204"/>
    </source>
</evidence>
<evidence type="ECO:0000313" key="19">
    <source>
        <dbReference type="Proteomes" id="UP000662904"/>
    </source>
</evidence>
<dbReference type="PIRSF" id="PIRSF001604">
    <property type="entry name" value="LigA"/>
    <property type="match status" value="1"/>
</dbReference>
<dbReference type="FunFam" id="1.10.287.610:FF:000002">
    <property type="entry name" value="DNA ligase"/>
    <property type="match status" value="1"/>
</dbReference>
<evidence type="ECO:0000256" key="2">
    <source>
        <dbReference type="ARBA" id="ARBA00012722"/>
    </source>
</evidence>
<dbReference type="EMBL" id="CP059066">
    <property type="protein sequence ID" value="QSQ07746.1"/>
    <property type="molecule type" value="Genomic_DNA"/>
</dbReference>
<feature type="active site" description="N6-AMP-lysine intermediate" evidence="15">
    <location>
        <position position="115"/>
    </location>
</feature>
<dbReference type="Pfam" id="PF00533">
    <property type="entry name" value="BRCT"/>
    <property type="match status" value="1"/>
</dbReference>
<dbReference type="SMART" id="SM00532">
    <property type="entry name" value="LIGANc"/>
    <property type="match status" value="1"/>
</dbReference>
<evidence type="ECO:0000256" key="12">
    <source>
        <dbReference type="ARBA" id="ARBA00023211"/>
    </source>
</evidence>
<dbReference type="FunFam" id="1.10.150.20:FF:000006">
    <property type="entry name" value="DNA ligase"/>
    <property type="match status" value="1"/>
</dbReference>
<dbReference type="InterPro" id="IPR041663">
    <property type="entry name" value="DisA/LigA_HHH"/>
</dbReference>
<dbReference type="CDD" id="cd17748">
    <property type="entry name" value="BRCT_DNA_ligase_like"/>
    <property type="match status" value="1"/>
</dbReference>
<dbReference type="InterPro" id="IPR003583">
    <property type="entry name" value="Hlx-hairpin-Hlx_DNA-bd_motif"/>
</dbReference>
<dbReference type="PANTHER" id="PTHR23389:SF9">
    <property type="entry name" value="DNA LIGASE"/>
    <property type="match status" value="1"/>
</dbReference>
<dbReference type="Pfam" id="PF14520">
    <property type="entry name" value="HHH_5"/>
    <property type="match status" value="1"/>
</dbReference>
<dbReference type="GO" id="GO:0003677">
    <property type="term" value="F:DNA binding"/>
    <property type="evidence" value="ECO:0007669"/>
    <property type="project" value="InterPro"/>
</dbReference>
<comment type="catalytic activity">
    <reaction evidence="13 15 16">
        <text>NAD(+) + (deoxyribonucleotide)n-3'-hydroxyl + 5'-phospho-(deoxyribonucleotide)m = (deoxyribonucleotide)n+m + AMP + beta-nicotinamide D-nucleotide.</text>
        <dbReference type="EC" id="6.5.1.2"/>
    </reaction>
</comment>
<dbReference type="SMART" id="SM00278">
    <property type="entry name" value="HhH1"/>
    <property type="match status" value="3"/>
</dbReference>
<dbReference type="FunFam" id="2.40.50.140:FF:000012">
    <property type="entry name" value="DNA ligase"/>
    <property type="match status" value="1"/>
</dbReference>
<feature type="binding site" evidence="15">
    <location>
        <position position="290"/>
    </location>
    <ligand>
        <name>NAD(+)</name>
        <dbReference type="ChEBI" id="CHEBI:57540"/>
    </ligand>
</feature>
<evidence type="ECO:0000259" key="17">
    <source>
        <dbReference type="PROSITE" id="PS50172"/>
    </source>
</evidence>
<dbReference type="Pfam" id="PF22745">
    <property type="entry name" value="Nlig-Ia"/>
    <property type="match status" value="1"/>
</dbReference>
<evidence type="ECO:0000256" key="4">
    <source>
        <dbReference type="ARBA" id="ARBA00022598"/>
    </source>
</evidence>
<dbReference type="GO" id="GO:0006281">
    <property type="term" value="P:DNA repair"/>
    <property type="evidence" value="ECO:0007669"/>
    <property type="project" value="UniProtKB-KW"/>
</dbReference>
<evidence type="ECO:0000256" key="14">
    <source>
        <dbReference type="ARBA" id="ARBA00060881"/>
    </source>
</evidence>
<dbReference type="Pfam" id="PF03120">
    <property type="entry name" value="OB_DNA_ligase"/>
    <property type="match status" value="1"/>
</dbReference>
<keyword evidence="7 15" id="KW-0227">DNA damage</keyword>
<dbReference type="EC" id="6.5.1.2" evidence="2 15"/>
<dbReference type="InterPro" id="IPR012340">
    <property type="entry name" value="NA-bd_OB-fold"/>
</dbReference>
<dbReference type="Gene3D" id="1.10.150.20">
    <property type="entry name" value="5' to 3' exonuclease, C-terminal subdomain"/>
    <property type="match status" value="2"/>
</dbReference>
<dbReference type="InterPro" id="IPR010994">
    <property type="entry name" value="RuvA_2-like"/>
</dbReference>
<dbReference type="PROSITE" id="PS50172">
    <property type="entry name" value="BRCT"/>
    <property type="match status" value="1"/>
</dbReference>
<dbReference type="SUPFAM" id="SSF47781">
    <property type="entry name" value="RuvA domain 2-like"/>
    <property type="match status" value="1"/>
</dbReference>
<feature type="binding site" evidence="15">
    <location>
        <position position="136"/>
    </location>
    <ligand>
        <name>NAD(+)</name>
        <dbReference type="ChEBI" id="CHEBI:57540"/>
    </ligand>
</feature>
<dbReference type="FunFam" id="3.30.470.30:FF:000001">
    <property type="entry name" value="DNA ligase"/>
    <property type="match status" value="1"/>
</dbReference>
<sequence>MAKDEAEKKIKALREQINYHNKLYFEHDSPEISDSEYDGLMRELKRLEEEFPELVTPDSPTQRVGGRPLEAFDTVMHSVPMLSLANAFDEGELKEFHRRVTSAVGEEVEYVAELKIDGLAVALIYENGVFTRGATRGDGIVGEDITQNLKTIKTIPLKLSDYNGQIPFIEVRGEVYIPKKEFERLNEEREKAGLSLFANPRNAAAGSLRQLDPRITASRPLNIFVYGTGRIDGIEVSTHLEMLELLKKMGFRVNPNVSVFRRIDDVISYCERWVEQRGRLPYDIDGIVIKVNSLEHQRLLGATSKSPRWAIAYKFPAEQKTTVIKDIIVRVGRTGVLTPTAVLEPVRIAGSTVTKATLHNEDYIRQKDIKIGDTVVVKKAGDVIPEVVEVVFNKREGSERDFVMPQKCPECGSDVVRFEGEAAAKCTGIACPAQLKRGIIHFASRDAMDIEGLGPAIVNQLVDRGLVKDAGDLYFLKVDDLIPLERMGEKSASNLINAIERSKTNPLEKLIFALGIPFIGSRAASILAERFRALDNLMNSTYEELVQIPEMGPKMAQSVITFFKQEQTKNIIRKFKRAGLNLETAGRKNRDEGAALNGITFVLTGSLEKYTRKQAQDIIEKFGGRVSSSVSSKTDYVLAGKDPGSKLEKAKELGIKIIDEEEFERMLEISQ</sequence>
<keyword evidence="4 15" id="KW-0436">Ligase</keyword>
<dbReference type="PANTHER" id="PTHR23389">
    <property type="entry name" value="CHROMOSOME TRANSMISSION FIDELITY FACTOR 18"/>
    <property type="match status" value="1"/>
</dbReference>
<feature type="binding site" evidence="15">
    <location>
        <position position="431"/>
    </location>
    <ligand>
        <name>Zn(2+)</name>
        <dbReference type="ChEBI" id="CHEBI:29105"/>
    </ligand>
</feature>
<keyword evidence="10 15" id="KW-0520">NAD</keyword>
<dbReference type="Proteomes" id="UP000662904">
    <property type="component" value="Chromosome"/>
</dbReference>
<dbReference type="GO" id="GO:0006260">
    <property type="term" value="P:DNA replication"/>
    <property type="evidence" value="ECO:0007669"/>
    <property type="project" value="UniProtKB-KW"/>
</dbReference>
<evidence type="ECO:0000256" key="10">
    <source>
        <dbReference type="ARBA" id="ARBA00023027"/>
    </source>
</evidence>
<dbReference type="Gene3D" id="6.20.10.30">
    <property type="match status" value="1"/>
</dbReference>
<dbReference type="InterPro" id="IPR018239">
    <property type="entry name" value="DNA_ligase_AS"/>
</dbReference>
<dbReference type="NCBIfam" id="NF005932">
    <property type="entry name" value="PRK07956.1"/>
    <property type="match status" value="1"/>
</dbReference>
<evidence type="ECO:0000256" key="8">
    <source>
        <dbReference type="ARBA" id="ARBA00022833"/>
    </source>
</evidence>
<feature type="binding site" evidence="15">
    <location>
        <position position="113"/>
    </location>
    <ligand>
        <name>NAD(+)</name>
        <dbReference type="ChEBI" id="CHEBI:57540"/>
    </ligand>
</feature>
<keyword evidence="11 15" id="KW-0234">DNA repair</keyword>
<protein>
    <recommendedName>
        <fullName evidence="3 15">DNA ligase</fullName>
        <ecNumber evidence="2 15">6.5.1.2</ecNumber>
    </recommendedName>
    <alternativeName>
        <fullName evidence="15">Polydeoxyribonucleotide synthase [NAD(+)]</fullName>
    </alternativeName>
</protein>
<evidence type="ECO:0000256" key="3">
    <source>
        <dbReference type="ARBA" id="ARBA00013308"/>
    </source>
</evidence>
<dbReference type="SUPFAM" id="SSF52113">
    <property type="entry name" value="BRCT domain"/>
    <property type="match status" value="1"/>
</dbReference>
<keyword evidence="12 15" id="KW-0464">Manganese</keyword>
<dbReference type="GO" id="GO:0003911">
    <property type="term" value="F:DNA ligase (NAD+) activity"/>
    <property type="evidence" value="ECO:0007669"/>
    <property type="project" value="UniProtKB-UniRule"/>
</dbReference>
<dbReference type="RefSeq" id="WP_206708002.1">
    <property type="nucleotide sequence ID" value="NZ_CP059066.1"/>
</dbReference>
<reference evidence="18" key="1">
    <citation type="submission" date="2020-07" db="EMBL/GenBank/DDBJ databases">
        <title>Koleobacter methoxysyntrophicus gen. nov., sp. nov., a novel anaerobic bacterium isolated from deep subsurface oil field and proposal of Koleobacterales ord. nov. in the phylum Firmicutes.</title>
        <authorList>
            <person name="Sakamoto S."/>
            <person name="Tamaki H."/>
        </authorList>
    </citation>
    <scope>NUCLEOTIDE SEQUENCE</scope>
    <source>
        <strain evidence="18">NRmbB1</strain>
    </source>
</reference>
<comment type="similarity">
    <text evidence="14 15">Belongs to the NAD-dependent DNA ligase family. LigA subfamily.</text>
</comment>
<dbReference type="InterPro" id="IPR001679">
    <property type="entry name" value="DNA_ligase"/>
</dbReference>
<gene>
    <name evidence="15 18" type="primary">ligA</name>
    <name evidence="18" type="ORF">H0A61_00062</name>
</gene>
<evidence type="ECO:0000256" key="6">
    <source>
        <dbReference type="ARBA" id="ARBA00022723"/>
    </source>
</evidence>
<name>A0A8A0RKH8_9FIRM</name>
<dbReference type="PROSITE" id="PS01056">
    <property type="entry name" value="DNA_LIGASE_N2"/>
    <property type="match status" value="1"/>
</dbReference>
<evidence type="ECO:0000256" key="7">
    <source>
        <dbReference type="ARBA" id="ARBA00022763"/>
    </source>
</evidence>
<dbReference type="InterPro" id="IPR033136">
    <property type="entry name" value="DNA_ligase_CS"/>
</dbReference>
<dbReference type="Pfam" id="PF12826">
    <property type="entry name" value="HHH_2"/>
    <property type="match status" value="1"/>
</dbReference>